<dbReference type="EMBL" id="JANQBD010000026">
    <property type="protein sequence ID" value="MCR8635238.1"/>
    <property type="molecule type" value="Genomic_DNA"/>
</dbReference>
<keyword evidence="3" id="KW-1185">Reference proteome</keyword>
<evidence type="ECO:0000313" key="3">
    <source>
        <dbReference type="Proteomes" id="UP001300012"/>
    </source>
</evidence>
<dbReference type="PROSITE" id="PS51186">
    <property type="entry name" value="GNAT"/>
    <property type="match status" value="1"/>
</dbReference>
<proteinExistence type="predicted"/>
<dbReference type="CDD" id="cd04301">
    <property type="entry name" value="NAT_SF"/>
    <property type="match status" value="1"/>
</dbReference>
<keyword evidence="2" id="KW-0808">Transferase</keyword>
<dbReference type="InterPro" id="IPR016181">
    <property type="entry name" value="Acyl_CoA_acyltransferase"/>
</dbReference>
<accession>A0ABT1YPY4</accession>
<dbReference type="Gene3D" id="3.40.630.30">
    <property type="match status" value="1"/>
</dbReference>
<dbReference type="RefSeq" id="WP_258216788.1">
    <property type="nucleotide sequence ID" value="NZ_JANQBD010000026.1"/>
</dbReference>
<dbReference type="GO" id="GO:0016746">
    <property type="term" value="F:acyltransferase activity"/>
    <property type="evidence" value="ECO:0007669"/>
    <property type="project" value="UniProtKB-KW"/>
</dbReference>
<name>A0ABT1YPY4_9BACL</name>
<gene>
    <name evidence="2" type="ORF">NV381_28965</name>
</gene>
<dbReference type="Proteomes" id="UP001300012">
    <property type="component" value="Unassembled WGS sequence"/>
</dbReference>
<organism evidence="2 3">
    <name type="scientific">Paenibacillus radicis</name>
    <name type="common">ex Xue et al. 2023</name>
    <dbReference type="NCBI Taxonomy" id="2972489"/>
    <lineage>
        <taxon>Bacteria</taxon>
        <taxon>Bacillati</taxon>
        <taxon>Bacillota</taxon>
        <taxon>Bacilli</taxon>
        <taxon>Bacillales</taxon>
        <taxon>Paenibacillaceae</taxon>
        <taxon>Paenibacillus</taxon>
    </lineage>
</organism>
<comment type="caution">
    <text evidence="2">The sequence shown here is derived from an EMBL/GenBank/DDBJ whole genome shotgun (WGS) entry which is preliminary data.</text>
</comment>
<dbReference type="EC" id="2.3.1.-" evidence="2"/>
<evidence type="ECO:0000259" key="1">
    <source>
        <dbReference type="PROSITE" id="PS51186"/>
    </source>
</evidence>
<dbReference type="Pfam" id="PF00583">
    <property type="entry name" value="Acetyltransf_1"/>
    <property type="match status" value="1"/>
</dbReference>
<evidence type="ECO:0000313" key="2">
    <source>
        <dbReference type="EMBL" id="MCR8635238.1"/>
    </source>
</evidence>
<keyword evidence="2" id="KW-0012">Acyltransferase</keyword>
<sequence length="165" mass="19961">MDLLQIVKANKEEKEVLHNLMQFYFYDFSEFMDSDVKEDGLYGKYPYLDDYWMDENRFPYLLKLEGKNVGFVLVRYIESEDKEPYFSIAEFFIMKKYRRLGLGKKAAIQMFDTHKGLWEVFQVEKNVPAQIFWTHVINEYTSGRFTDRIEQGERRQEFSTRSPYS</sequence>
<reference evidence="2 3" key="1">
    <citation type="submission" date="2022-08" db="EMBL/GenBank/DDBJ databases">
        <title>Paenibacillus endoradicis sp. nov., Paenibacillus radicibacter sp. nov and Paenibacillus pararadicis sp. nov., three cold-adapted plant growth-promoting bacteria isolated from root of Larix gmelinii in Great Khingan.</title>
        <authorList>
            <person name="Xue H."/>
        </authorList>
    </citation>
    <scope>NUCLEOTIDE SEQUENCE [LARGE SCALE GENOMIC DNA]</scope>
    <source>
        <strain evidence="2 3">N5-1-1-5</strain>
    </source>
</reference>
<dbReference type="InterPro" id="IPR000182">
    <property type="entry name" value="GNAT_dom"/>
</dbReference>
<dbReference type="SUPFAM" id="SSF55729">
    <property type="entry name" value="Acyl-CoA N-acyltransferases (Nat)"/>
    <property type="match status" value="1"/>
</dbReference>
<feature type="domain" description="N-acetyltransferase" evidence="1">
    <location>
        <begin position="15"/>
        <end position="165"/>
    </location>
</feature>
<protein>
    <submittedName>
        <fullName evidence="2">GNAT family N-acetyltransferase</fullName>
        <ecNumber evidence="2">2.3.1.-</ecNumber>
    </submittedName>
</protein>